<proteinExistence type="inferred from homology"/>
<feature type="binding site" evidence="7">
    <location>
        <position position="129"/>
    </location>
    <ligand>
        <name>substrate</name>
    </ligand>
</feature>
<protein>
    <recommendedName>
        <fullName evidence="7">tRNA (guanine-N(7)-)-methyltransferase</fullName>
        <ecNumber evidence="7">2.1.1.33</ecNumber>
    </recommendedName>
    <alternativeName>
        <fullName evidence="7">tRNA (guanine(46)-N(7))-methyltransferase</fullName>
    </alternativeName>
    <alternativeName>
        <fullName evidence="7">tRNA(m7G46)-methyltransferase</fullName>
    </alternativeName>
</protein>
<dbReference type="NCBIfam" id="NF001080">
    <property type="entry name" value="PRK00121.2-2"/>
    <property type="match status" value="1"/>
</dbReference>
<feature type="binding site" evidence="7">
    <location>
        <position position="51"/>
    </location>
    <ligand>
        <name>S-adenosyl-L-methionine</name>
        <dbReference type="ChEBI" id="CHEBI:59789"/>
    </ligand>
</feature>
<evidence type="ECO:0000256" key="7">
    <source>
        <dbReference type="HAMAP-Rule" id="MF_01057"/>
    </source>
</evidence>
<evidence type="ECO:0000256" key="6">
    <source>
        <dbReference type="ARBA" id="ARBA00022694"/>
    </source>
</evidence>
<comment type="catalytic activity">
    <reaction evidence="1 7">
        <text>guanosine(46) in tRNA + S-adenosyl-L-methionine = N(7)-methylguanosine(46) in tRNA + S-adenosyl-L-homocysteine</text>
        <dbReference type="Rhea" id="RHEA:42708"/>
        <dbReference type="Rhea" id="RHEA-COMP:10188"/>
        <dbReference type="Rhea" id="RHEA-COMP:10189"/>
        <dbReference type="ChEBI" id="CHEBI:57856"/>
        <dbReference type="ChEBI" id="CHEBI:59789"/>
        <dbReference type="ChEBI" id="CHEBI:74269"/>
        <dbReference type="ChEBI" id="CHEBI:74480"/>
        <dbReference type="EC" id="2.1.1.33"/>
    </reaction>
</comment>
<dbReference type="GO" id="GO:0043527">
    <property type="term" value="C:tRNA methyltransferase complex"/>
    <property type="evidence" value="ECO:0007669"/>
    <property type="project" value="TreeGrafter"/>
</dbReference>
<dbReference type="Gene3D" id="3.40.50.150">
    <property type="entry name" value="Vaccinia Virus protein VP39"/>
    <property type="match status" value="1"/>
</dbReference>
<dbReference type="InterPro" id="IPR055361">
    <property type="entry name" value="tRNA_methyltr_TrmB_bact"/>
</dbReference>
<sequence>MGKNKLAKFDDMAGFPHVFQYPFAALQEKGFDMKGHWNERFFHNDHPIVLELGCGKGEYTVGLGKLFPEKNFIGVDIKGARMWTGAKESLESGMTNVAFLRTSIELIAHFFAPGEVAEIWITFPDPQMKKVNKRLTSTRFMRMYREILSGDGIIHLKTDSPFMYTYTLAMIEANHYPILFNTDDLYHSEWVDPILSIKTYYEQQWLERGLSIKYIRFVCEERETLVEPDIEIEPDAYRSFNRSRRSALNKGKMKTL</sequence>
<reference evidence="8" key="1">
    <citation type="journal article" date="2021" name="PeerJ">
        <title>Extensive microbial diversity within the chicken gut microbiome revealed by metagenomics and culture.</title>
        <authorList>
            <person name="Gilroy R."/>
            <person name="Ravi A."/>
            <person name="Getino M."/>
            <person name="Pursley I."/>
            <person name="Horton D.L."/>
            <person name="Alikhan N.F."/>
            <person name="Baker D."/>
            <person name="Gharbi K."/>
            <person name="Hall N."/>
            <person name="Watson M."/>
            <person name="Adriaenssens E.M."/>
            <person name="Foster-Nyarko E."/>
            <person name="Jarju S."/>
            <person name="Secka A."/>
            <person name="Antonio M."/>
            <person name="Oren A."/>
            <person name="Chaudhuri R.R."/>
            <person name="La Ragione R."/>
            <person name="Hildebrand F."/>
            <person name="Pallen M.J."/>
        </authorList>
    </citation>
    <scope>NUCLEOTIDE SEQUENCE</scope>
    <source>
        <strain evidence="8">ChiHecec2B26-12326</strain>
    </source>
</reference>
<organism evidence="8 9">
    <name type="scientific">Candidatus Parabacteroides intestinigallinarum</name>
    <dbReference type="NCBI Taxonomy" id="2838722"/>
    <lineage>
        <taxon>Bacteria</taxon>
        <taxon>Pseudomonadati</taxon>
        <taxon>Bacteroidota</taxon>
        <taxon>Bacteroidia</taxon>
        <taxon>Bacteroidales</taxon>
        <taxon>Tannerellaceae</taxon>
        <taxon>Parabacteroides</taxon>
    </lineage>
</organism>
<evidence type="ECO:0000256" key="4">
    <source>
        <dbReference type="ARBA" id="ARBA00022679"/>
    </source>
</evidence>
<keyword evidence="6 7" id="KW-0819">tRNA processing</keyword>
<gene>
    <name evidence="7 8" type="primary">trmB</name>
    <name evidence="8" type="ORF">H9848_08195</name>
</gene>
<dbReference type="PANTHER" id="PTHR23417:SF14">
    <property type="entry name" value="PENTACOTRIPEPTIDE-REPEAT REGION OF PRORP DOMAIN-CONTAINING PROTEIN"/>
    <property type="match status" value="1"/>
</dbReference>
<reference evidence="8" key="2">
    <citation type="submission" date="2021-04" db="EMBL/GenBank/DDBJ databases">
        <authorList>
            <person name="Gilroy R."/>
        </authorList>
    </citation>
    <scope>NUCLEOTIDE SEQUENCE</scope>
    <source>
        <strain evidence="8">ChiHecec2B26-12326</strain>
    </source>
</reference>
<comment type="caution">
    <text evidence="8">The sequence shown here is derived from an EMBL/GenBank/DDBJ whole genome shotgun (WGS) entry which is preliminary data.</text>
</comment>
<keyword evidence="4 7" id="KW-0808">Transferase</keyword>
<dbReference type="InterPro" id="IPR029063">
    <property type="entry name" value="SAM-dependent_MTases_sf"/>
</dbReference>
<feature type="binding site" evidence="7">
    <location>
        <position position="159"/>
    </location>
    <ligand>
        <name>substrate</name>
    </ligand>
</feature>
<comment type="caution">
    <text evidence="7">Lacks conserved residue(s) required for the propagation of feature annotation.</text>
</comment>
<dbReference type="SUPFAM" id="SSF53335">
    <property type="entry name" value="S-adenosyl-L-methionine-dependent methyltransferases"/>
    <property type="match status" value="1"/>
</dbReference>
<keyword evidence="5 7" id="KW-0949">S-adenosyl-L-methionine</keyword>
<feature type="binding site" evidence="7">
    <location>
        <position position="125"/>
    </location>
    <ligand>
        <name>S-adenosyl-L-methionine</name>
        <dbReference type="ChEBI" id="CHEBI:59789"/>
    </ligand>
</feature>
<feature type="binding site" evidence="7">
    <location>
        <position position="76"/>
    </location>
    <ligand>
        <name>S-adenosyl-L-methionine</name>
        <dbReference type="ChEBI" id="CHEBI:59789"/>
    </ligand>
</feature>
<dbReference type="Proteomes" id="UP000823847">
    <property type="component" value="Unassembled WGS sequence"/>
</dbReference>
<evidence type="ECO:0000256" key="1">
    <source>
        <dbReference type="ARBA" id="ARBA00000142"/>
    </source>
</evidence>
<evidence type="ECO:0000313" key="8">
    <source>
        <dbReference type="EMBL" id="HIX86571.1"/>
    </source>
</evidence>
<feature type="binding site" evidence="7">
    <location>
        <begin position="199"/>
        <end position="202"/>
    </location>
    <ligand>
        <name>substrate</name>
    </ligand>
</feature>
<dbReference type="PANTHER" id="PTHR23417">
    <property type="entry name" value="3-DEOXY-D-MANNO-OCTULOSONIC-ACID TRANSFERASE/TRNA GUANINE-N 7 - -METHYLTRANSFERASE"/>
    <property type="match status" value="1"/>
</dbReference>
<name>A0A9D1XSM4_9BACT</name>
<evidence type="ECO:0000256" key="3">
    <source>
        <dbReference type="ARBA" id="ARBA00022603"/>
    </source>
</evidence>
<dbReference type="EMBL" id="DXEN01000062">
    <property type="protein sequence ID" value="HIX86571.1"/>
    <property type="molecule type" value="Genomic_DNA"/>
</dbReference>
<dbReference type="Pfam" id="PF02390">
    <property type="entry name" value="Methyltransf_4"/>
    <property type="match status" value="1"/>
</dbReference>
<evidence type="ECO:0000313" key="9">
    <source>
        <dbReference type="Proteomes" id="UP000823847"/>
    </source>
</evidence>
<dbReference type="EC" id="2.1.1.33" evidence="7"/>
<comment type="similarity">
    <text evidence="7">Belongs to the class I-like SAM-binding methyltransferase superfamily. TrmB family.</text>
</comment>
<evidence type="ECO:0000256" key="5">
    <source>
        <dbReference type="ARBA" id="ARBA00022691"/>
    </source>
</evidence>
<accession>A0A9D1XSM4</accession>
<dbReference type="PROSITE" id="PS51625">
    <property type="entry name" value="SAM_MT_TRMB"/>
    <property type="match status" value="1"/>
</dbReference>
<keyword evidence="3 7" id="KW-0489">Methyltransferase</keyword>
<comment type="pathway">
    <text evidence="7">tRNA modification; N(7)-methylguanine-tRNA biosynthesis.</text>
</comment>
<evidence type="ECO:0000256" key="2">
    <source>
        <dbReference type="ARBA" id="ARBA00003015"/>
    </source>
</evidence>
<dbReference type="AlphaFoldDB" id="A0A9D1XSM4"/>
<dbReference type="HAMAP" id="MF_01057">
    <property type="entry name" value="tRNA_methyltr_TrmB"/>
    <property type="match status" value="1"/>
</dbReference>
<dbReference type="InterPro" id="IPR003358">
    <property type="entry name" value="tRNA_(Gua-N-7)_MeTrfase_Trmb"/>
</dbReference>
<dbReference type="GO" id="GO:0008176">
    <property type="term" value="F:tRNA (guanine(46)-N7)-methyltransferase activity"/>
    <property type="evidence" value="ECO:0007669"/>
    <property type="project" value="UniProtKB-UniRule"/>
</dbReference>
<comment type="function">
    <text evidence="2 7">Catalyzes the formation of N(7)-methylguanine at position 46 (m7G46) in tRNA.</text>
</comment>